<name>A0A6N4X609_9FLAO</name>
<organism evidence="3 4">
    <name type="scientific">Chryseobacterium potabilaquae</name>
    <dbReference type="NCBI Taxonomy" id="2675057"/>
    <lineage>
        <taxon>Bacteria</taxon>
        <taxon>Pseudomonadati</taxon>
        <taxon>Bacteroidota</taxon>
        <taxon>Flavobacteriia</taxon>
        <taxon>Flavobacteriales</taxon>
        <taxon>Weeksellaceae</taxon>
        <taxon>Chryseobacterium group</taxon>
        <taxon>Chryseobacterium</taxon>
    </lineage>
</organism>
<evidence type="ECO:0000313" key="4">
    <source>
        <dbReference type="Proteomes" id="UP000445144"/>
    </source>
</evidence>
<proteinExistence type="predicted"/>
<dbReference type="NCBIfam" id="TIGR04183">
    <property type="entry name" value="Por_Secre_tail"/>
    <property type="match status" value="1"/>
</dbReference>
<evidence type="ECO:0000259" key="2">
    <source>
        <dbReference type="Pfam" id="PF18962"/>
    </source>
</evidence>
<sequence>MRIFSVNIGGVQVTSSSFGSIQYSIIGDFYRACEGGLMSTGSGLHVGENGSWSVTLSFSKAVNNVAVVISGADTVTRPEDFIFSTNGGSVSIIPGESCRMNIVGNTITPLPGQAGSGFYLINSTPYTQLTINGGGGSGGSVIGVCSASVLGTQDVKSIQNEMIDPTQVKDILTISSKEPLKFYRIFDESGKLIVSSTIEGNKKDINLLGIMTGSYIIAVETKTQTINKKIVKK</sequence>
<evidence type="ECO:0000256" key="1">
    <source>
        <dbReference type="ARBA" id="ARBA00022729"/>
    </source>
</evidence>
<dbReference type="InterPro" id="IPR026444">
    <property type="entry name" value="Secre_tail"/>
</dbReference>
<evidence type="ECO:0000313" key="3">
    <source>
        <dbReference type="EMBL" id="CAA7194804.1"/>
    </source>
</evidence>
<dbReference type="Pfam" id="PF18962">
    <property type="entry name" value="Por_Secre_tail"/>
    <property type="match status" value="1"/>
</dbReference>
<feature type="domain" description="Secretion system C-terminal sorting" evidence="2">
    <location>
        <begin position="168"/>
        <end position="231"/>
    </location>
</feature>
<keyword evidence="1" id="KW-0732">Signal</keyword>
<accession>A0A6N4X609</accession>
<dbReference type="Proteomes" id="UP000445144">
    <property type="component" value="Unassembled WGS sequence"/>
</dbReference>
<keyword evidence="4" id="KW-1185">Reference proteome</keyword>
<protein>
    <recommendedName>
        <fullName evidence="2">Secretion system C-terminal sorting domain-containing protein</fullName>
    </recommendedName>
</protein>
<reference evidence="3 4" key="1">
    <citation type="submission" date="2020-01" db="EMBL/GenBank/DDBJ databases">
        <authorList>
            <person name="Rodrigo-Torres L."/>
            <person name="Arahal R. D."/>
            <person name="Lucena T."/>
        </authorList>
    </citation>
    <scope>NUCLEOTIDE SEQUENCE [LARGE SCALE GENOMIC DNA]</scope>
    <source>
        <strain evidence="3 4">CECT 9293</strain>
    </source>
</reference>
<dbReference type="EMBL" id="CACVBR010000006">
    <property type="protein sequence ID" value="CAA7194804.1"/>
    <property type="molecule type" value="Genomic_DNA"/>
</dbReference>
<gene>
    <name evidence="3" type="ORF">CHRY9293_01087</name>
</gene>
<dbReference type="AlphaFoldDB" id="A0A6N4X609"/>